<keyword evidence="3" id="KW-1185">Reference proteome</keyword>
<dbReference type="AlphaFoldDB" id="A0ABD0KFV7"/>
<feature type="region of interest" description="Disordered" evidence="1">
    <location>
        <begin position="92"/>
        <end position="123"/>
    </location>
</feature>
<proteinExistence type="predicted"/>
<organism evidence="2 3">
    <name type="scientific">Batillaria attramentaria</name>
    <dbReference type="NCBI Taxonomy" id="370345"/>
    <lineage>
        <taxon>Eukaryota</taxon>
        <taxon>Metazoa</taxon>
        <taxon>Spiralia</taxon>
        <taxon>Lophotrochozoa</taxon>
        <taxon>Mollusca</taxon>
        <taxon>Gastropoda</taxon>
        <taxon>Caenogastropoda</taxon>
        <taxon>Sorbeoconcha</taxon>
        <taxon>Cerithioidea</taxon>
        <taxon>Batillariidae</taxon>
        <taxon>Batillaria</taxon>
    </lineage>
</organism>
<evidence type="ECO:0000313" key="3">
    <source>
        <dbReference type="Proteomes" id="UP001519460"/>
    </source>
</evidence>
<dbReference type="EMBL" id="JACVVK020000184">
    <property type="protein sequence ID" value="KAK7486043.1"/>
    <property type="molecule type" value="Genomic_DNA"/>
</dbReference>
<evidence type="ECO:0000313" key="2">
    <source>
        <dbReference type="EMBL" id="KAK7486043.1"/>
    </source>
</evidence>
<reference evidence="2 3" key="1">
    <citation type="journal article" date="2023" name="Sci. Data">
        <title>Genome assembly of the Korean intertidal mud-creeper Batillaria attramentaria.</title>
        <authorList>
            <person name="Patra A.K."/>
            <person name="Ho P.T."/>
            <person name="Jun S."/>
            <person name="Lee S.J."/>
            <person name="Kim Y."/>
            <person name="Won Y.J."/>
        </authorList>
    </citation>
    <scope>NUCLEOTIDE SEQUENCE [LARGE SCALE GENOMIC DNA]</scope>
    <source>
        <strain evidence="2">Wonlab-2016</strain>
    </source>
</reference>
<gene>
    <name evidence="2" type="ORF">BaRGS_00022652</name>
</gene>
<feature type="compositionally biased region" description="Polar residues" evidence="1">
    <location>
        <begin position="113"/>
        <end position="123"/>
    </location>
</feature>
<feature type="region of interest" description="Disordered" evidence="1">
    <location>
        <begin position="1"/>
        <end position="21"/>
    </location>
</feature>
<comment type="caution">
    <text evidence="2">The sequence shown here is derived from an EMBL/GenBank/DDBJ whole genome shotgun (WGS) entry which is preliminary data.</text>
</comment>
<protein>
    <submittedName>
        <fullName evidence="2">Uncharacterized protein</fullName>
    </submittedName>
</protein>
<sequence length="123" mass="13108">MKRPGRTPFQQSTTLAAAADSREAPDCGTFSSWFRPAGLVLDNTSETQRRGVFRAAHEFNSVVRAIPSEVARVGREFISCVEGITAISTPVLDGSQSQRRTDPALTPAVNEGQGVSTISAGSR</sequence>
<accession>A0ABD0KFV7</accession>
<dbReference type="Proteomes" id="UP001519460">
    <property type="component" value="Unassembled WGS sequence"/>
</dbReference>
<name>A0ABD0KFV7_9CAEN</name>
<evidence type="ECO:0000256" key="1">
    <source>
        <dbReference type="SAM" id="MobiDB-lite"/>
    </source>
</evidence>